<evidence type="ECO:0000313" key="4">
    <source>
        <dbReference type="Proteomes" id="UP000799771"/>
    </source>
</evidence>
<dbReference type="PANTHER" id="PTHR43194">
    <property type="entry name" value="HYDROLASE ALPHA/BETA FOLD FAMILY"/>
    <property type="match status" value="1"/>
</dbReference>
<evidence type="ECO:0000313" key="3">
    <source>
        <dbReference type="EMBL" id="KAF2129709.1"/>
    </source>
</evidence>
<dbReference type="Pfam" id="PF12697">
    <property type="entry name" value="Abhydrolase_6"/>
    <property type="match status" value="1"/>
</dbReference>
<reference evidence="3" key="1">
    <citation type="journal article" date="2020" name="Stud. Mycol.">
        <title>101 Dothideomycetes genomes: a test case for predicting lifestyles and emergence of pathogens.</title>
        <authorList>
            <person name="Haridas S."/>
            <person name="Albert R."/>
            <person name="Binder M."/>
            <person name="Bloem J."/>
            <person name="Labutti K."/>
            <person name="Salamov A."/>
            <person name="Andreopoulos B."/>
            <person name="Baker S."/>
            <person name="Barry K."/>
            <person name="Bills G."/>
            <person name="Bluhm B."/>
            <person name="Cannon C."/>
            <person name="Castanera R."/>
            <person name="Culley D."/>
            <person name="Daum C."/>
            <person name="Ezra D."/>
            <person name="Gonzalez J."/>
            <person name="Henrissat B."/>
            <person name="Kuo A."/>
            <person name="Liang C."/>
            <person name="Lipzen A."/>
            <person name="Lutzoni F."/>
            <person name="Magnuson J."/>
            <person name="Mondo S."/>
            <person name="Nolan M."/>
            <person name="Ohm R."/>
            <person name="Pangilinan J."/>
            <person name="Park H.-J."/>
            <person name="Ramirez L."/>
            <person name="Alfaro M."/>
            <person name="Sun H."/>
            <person name="Tritt A."/>
            <person name="Yoshinaga Y."/>
            <person name="Zwiers L.-H."/>
            <person name="Turgeon B."/>
            <person name="Goodwin S."/>
            <person name="Spatafora J."/>
            <person name="Crous P."/>
            <person name="Grigoriev I."/>
        </authorList>
    </citation>
    <scope>NUCLEOTIDE SEQUENCE</scope>
    <source>
        <strain evidence="3">CBS 119687</strain>
    </source>
</reference>
<feature type="chain" id="PRO_5025652764" evidence="1">
    <location>
        <begin position="18"/>
        <end position="378"/>
    </location>
</feature>
<proteinExistence type="predicted"/>
<keyword evidence="3" id="KW-0378">Hydrolase</keyword>
<feature type="domain" description="AB hydrolase-1" evidence="2">
    <location>
        <begin position="70"/>
        <end position="361"/>
    </location>
</feature>
<evidence type="ECO:0000256" key="1">
    <source>
        <dbReference type="SAM" id="SignalP"/>
    </source>
</evidence>
<dbReference type="RefSeq" id="XP_033524098.1">
    <property type="nucleotide sequence ID" value="XM_033668001.1"/>
</dbReference>
<accession>A0A6A6AD09</accession>
<dbReference type="Gene3D" id="3.40.50.1820">
    <property type="entry name" value="alpha/beta hydrolase"/>
    <property type="match status" value="1"/>
</dbReference>
<organism evidence="3 4">
    <name type="scientific">Dothidotthia symphoricarpi CBS 119687</name>
    <dbReference type="NCBI Taxonomy" id="1392245"/>
    <lineage>
        <taxon>Eukaryota</taxon>
        <taxon>Fungi</taxon>
        <taxon>Dikarya</taxon>
        <taxon>Ascomycota</taxon>
        <taxon>Pezizomycotina</taxon>
        <taxon>Dothideomycetes</taxon>
        <taxon>Pleosporomycetidae</taxon>
        <taxon>Pleosporales</taxon>
        <taxon>Dothidotthiaceae</taxon>
        <taxon>Dothidotthia</taxon>
    </lineage>
</organism>
<dbReference type="OrthoDB" id="9978720at2759"/>
<keyword evidence="1" id="KW-0732">Signal</keyword>
<sequence length="378" mass="41349">MFMKLLALFTCIVSAQSSYNVGLEVAAIRTYFYVGGGYSDDGNGGHIFKDQMYVEKLSPVLTRHNKTDPIVLIHGQGQTGTNFLNKPDGGKSWTSQFLDAGHTVYIVDQTFRGRSAWAPRVGASAPSTYSAETIQQRFTAPERYDLWPQAKLHTQWPGTGVMGDPIFDAFYSSNVQFISNATYQQKTVQSAGAQLLEFINSPVWLLGHSQGGLMPLVIADARPNLTKGLILLEPTGPPFQEAVFSSGSARQWGLTDIPMTYSPPVKDPLVDLVRQVVPPPVQTVDNATIPCVLQATLPAPRQLANLAPLPILTVTGEASYHAPYDYCTVEFLKQAGCAKASHLELSKIGIQGNGHMSFMEKNSEKIWGQVHRWMNSSG</sequence>
<feature type="signal peptide" evidence="1">
    <location>
        <begin position="1"/>
        <end position="17"/>
    </location>
</feature>
<dbReference type="SUPFAM" id="SSF53474">
    <property type="entry name" value="alpha/beta-Hydrolases"/>
    <property type="match status" value="1"/>
</dbReference>
<dbReference type="CDD" id="cd12809">
    <property type="entry name" value="Esterase_713_like-2"/>
    <property type="match status" value="1"/>
</dbReference>
<dbReference type="Proteomes" id="UP000799771">
    <property type="component" value="Unassembled WGS sequence"/>
</dbReference>
<dbReference type="AlphaFoldDB" id="A0A6A6AD09"/>
<dbReference type="PANTHER" id="PTHR43194:SF4">
    <property type="entry name" value="AB HYDROLASE-1 DOMAIN-CONTAINING PROTEIN"/>
    <property type="match status" value="1"/>
</dbReference>
<dbReference type="InterPro" id="IPR029058">
    <property type="entry name" value="AB_hydrolase_fold"/>
</dbReference>
<dbReference type="InterPro" id="IPR000073">
    <property type="entry name" value="AB_hydrolase_1"/>
</dbReference>
<protein>
    <submittedName>
        <fullName evidence="3">Alpha/beta-hydrolase</fullName>
    </submittedName>
</protein>
<evidence type="ECO:0000259" key="2">
    <source>
        <dbReference type="Pfam" id="PF12697"/>
    </source>
</evidence>
<dbReference type="GO" id="GO:0016787">
    <property type="term" value="F:hydrolase activity"/>
    <property type="evidence" value="ECO:0007669"/>
    <property type="project" value="UniProtKB-KW"/>
</dbReference>
<gene>
    <name evidence="3" type="ORF">P153DRAFT_366221</name>
</gene>
<dbReference type="EMBL" id="ML977505">
    <property type="protein sequence ID" value="KAF2129709.1"/>
    <property type="molecule type" value="Genomic_DNA"/>
</dbReference>
<dbReference type="InterPro" id="IPR050228">
    <property type="entry name" value="Carboxylesterase_BioH"/>
</dbReference>
<keyword evidence="4" id="KW-1185">Reference proteome</keyword>
<dbReference type="GeneID" id="54408433"/>
<name>A0A6A6AD09_9PLEO</name>